<name>A0A1Y0SZ15_9CAUD</name>
<evidence type="ECO:0000313" key="1">
    <source>
        <dbReference type="EMBL" id="ARV77013.1"/>
    </source>
</evidence>
<accession>A0A1Y0SZ15</accession>
<proteinExistence type="predicted"/>
<dbReference type="EMBL" id="MF042360">
    <property type="protein sequence ID" value="ARV77013.1"/>
    <property type="molecule type" value="Genomic_DNA"/>
</dbReference>
<protein>
    <submittedName>
        <fullName evidence="1">Uncharacterized protein</fullName>
    </submittedName>
</protein>
<gene>
    <name evidence="1" type="ORF">PHABIO_382</name>
</gene>
<dbReference type="Proteomes" id="UP000225448">
    <property type="component" value="Segment"/>
</dbReference>
<organism evidence="1 2">
    <name type="scientific">Pseudomonas phage Phabio</name>
    <dbReference type="NCBI Taxonomy" id="2006668"/>
    <lineage>
        <taxon>Viruses</taxon>
        <taxon>Duplodnaviria</taxon>
        <taxon>Heunggongvirae</taxon>
        <taxon>Uroviricota</taxon>
        <taxon>Caudoviricetes</taxon>
        <taxon>Chimalliviridae</taxon>
        <taxon>Phabiovirus</taxon>
        <taxon>Phabiovirus phabio</taxon>
    </lineage>
</organism>
<reference evidence="1 2" key="1">
    <citation type="submission" date="2017-05" db="EMBL/GenBank/DDBJ databases">
        <authorList>
            <person name="Song R."/>
            <person name="Chenine A.L."/>
            <person name="Ruprecht R.M."/>
        </authorList>
    </citation>
    <scope>NUCLEOTIDE SEQUENCE [LARGE SCALE GENOMIC DNA]</scope>
</reference>
<sequence>MQIRSETRGNTKVVDLRGNWVTPPVQERLDRIAGLQQFTRGADITVKEKGLFLEFRPETTDKEQAALVEYINDNLFMVIGRAFTEIRVSPYHVPNNNNENGLGLLMAIVEETGCDADYGTWNSPVTLKPATSTQYNEIVDLLDTFELRYS</sequence>
<keyword evidence="2" id="KW-1185">Reference proteome</keyword>
<evidence type="ECO:0000313" key="2">
    <source>
        <dbReference type="Proteomes" id="UP000225448"/>
    </source>
</evidence>